<dbReference type="SUPFAM" id="SSF55781">
    <property type="entry name" value="GAF domain-like"/>
    <property type="match status" value="1"/>
</dbReference>
<dbReference type="EMBL" id="CADCWF010000204">
    <property type="protein sequence ID" value="CAA9565731.1"/>
    <property type="molecule type" value="Genomic_DNA"/>
</dbReference>
<dbReference type="SMART" id="SM00387">
    <property type="entry name" value="HATPase_c"/>
    <property type="match status" value="1"/>
</dbReference>
<dbReference type="Gene3D" id="3.30.450.40">
    <property type="match status" value="1"/>
</dbReference>
<dbReference type="InterPro" id="IPR052023">
    <property type="entry name" value="Histidine_kinase_KdpD"/>
</dbReference>
<name>A0A6J4V2W9_9BACT</name>
<dbReference type="InterPro" id="IPR003661">
    <property type="entry name" value="HisK_dim/P_dom"/>
</dbReference>
<dbReference type="GO" id="GO:0034220">
    <property type="term" value="P:monoatomic ion transmembrane transport"/>
    <property type="evidence" value="ECO:0007669"/>
    <property type="project" value="UniProtKB-KW"/>
</dbReference>
<comment type="catalytic activity">
    <reaction evidence="1">
        <text>ATP + protein L-histidine = ADP + protein N-phospho-L-histidine.</text>
        <dbReference type="EC" id="2.7.13.3"/>
    </reaction>
</comment>
<dbReference type="InterPro" id="IPR004358">
    <property type="entry name" value="Sig_transdc_His_kin-like_C"/>
</dbReference>
<keyword evidence="6" id="KW-0902">Two-component regulatory system</keyword>
<evidence type="ECO:0000256" key="2">
    <source>
        <dbReference type="ARBA" id="ARBA00012438"/>
    </source>
</evidence>
<evidence type="ECO:0000256" key="3">
    <source>
        <dbReference type="ARBA" id="ARBA00022553"/>
    </source>
</evidence>
<dbReference type="InterPro" id="IPR005467">
    <property type="entry name" value="His_kinase_dom"/>
</dbReference>
<dbReference type="AlphaFoldDB" id="A0A6J4V2W9"/>
<organism evidence="9">
    <name type="scientific">uncultured Thermomicrobiales bacterium</name>
    <dbReference type="NCBI Taxonomy" id="1645740"/>
    <lineage>
        <taxon>Bacteria</taxon>
        <taxon>Pseudomonadati</taxon>
        <taxon>Thermomicrobiota</taxon>
        <taxon>Thermomicrobia</taxon>
        <taxon>Thermomicrobiales</taxon>
        <taxon>environmental samples</taxon>
    </lineage>
</organism>
<keyword evidence="9" id="KW-0406">Ion transport</keyword>
<sequence length="284" mass="30658">MIGVLEVVGHRHGRSFDDEDERLLTGFVDQAALALERVRLFEEEARSPVLARSDELKSSLLAAVSHDLRTPLATIKASATSLLDPEIAWTDEARAEFLHAIDEETDRLALLVDNLLDLSKIEGGVLRAERAWYDVAELVADVAGRLAATVAAHSFSTDVAPDLPLVRFDYIQIRQVLTNLGENAVKYTLPGTAIVLAARRVPGAIELSVTDRGPGIEATVLPRVFDTFYRGEPSGRVAGSGIGLAICKGLVEANGGQIWAESWRGAGTVVRFTLPLDPDSEQPA</sequence>
<evidence type="ECO:0000256" key="7">
    <source>
        <dbReference type="ARBA" id="ARBA00023136"/>
    </source>
</evidence>
<keyword evidence="5 9" id="KW-0418">Kinase</keyword>
<dbReference type="InterPro" id="IPR036097">
    <property type="entry name" value="HisK_dim/P_sf"/>
</dbReference>
<dbReference type="InterPro" id="IPR003594">
    <property type="entry name" value="HATPase_dom"/>
</dbReference>
<dbReference type="FunFam" id="3.30.565.10:FF:000006">
    <property type="entry name" value="Sensor histidine kinase WalK"/>
    <property type="match status" value="1"/>
</dbReference>
<gene>
    <name evidence="9" type="ORF">AVDCRST_MAG59-3008</name>
</gene>
<dbReference type="PRINTS" id="PR00344">
    <property type="entry name" value="BCTRLSENSOR"/>
</dbReference>
<dbReference type="SUPFAM" id="SSF47384">
    <property type="entry name" value="Homodimeric domain of signal transducing histidine kinase"/>
    <property type="match status" value="1"/>
</dbReference>
<keyword evidence="4" id="KW-0808">Transferase</keyword>
<keyword evidence="7" id="KW-0472">Membrane</keyword>
<keyword evidence="3" id="KW-0597">Phosphoprotein</keyword>
<keyword evidence="9" id="KW-0813">Transport</keyword>
<feature type="domain" description="Histidine kinase" evidence="8">
    <location>
        <begin position="63"/>
        <end position="278"/>
    </location>
</feature>
<dbReference type="GO" id="GO:0000155">
    <property type="term" value="F:phosphorelay sensor kinase activity"/>
    <property type="evidence" value="ECO:0007669"/>
    <property type="project" value="InterPro"/>
</dbReference>
<dbReference type="PANTHER" id="PTHR45569">
    <property type="entry name" value="SENSOR PROTEIN KDPD"/>
    <property type="match status" value="1"/>
</dbReference>
<accession>A0A6J4V2W9</accession>
<evidence type="ECO:0000256" key="4">
    <source>
        <dbReference type="ARBA" id="ARBA00022679"/>
    </source>
</evidence>
<dbReference type="PANTHER" id="PTHR45569:SF1">
    <property type="entry name" value="SENSOR PROTEIN KDPD"/>
    <property type="match status" value="1"/>
</dbReference>
<dbReference type="InterPro" id="IPR036890">
    <property type="entry name" value="HATPase_C_sf"/>
</dbReference>
<dbReference type="InterPro" id="IPR029016">
    <property type="entry name" value="GAF-like_dom_sf"/>
</dbReference>
<proteinExistence type="predicted"/>
<dbReference type="EC" id="2.7.13.3" evidence="2"/>
<dbReference type="FunFam" id="1.10.287.130:FF:000001">
    <property type="entry name" value="Two-component sensor histidine kinase"/>
    <property type="match status" value="1"/>
</dbReference>
<dbReference type="Pfam" id="PF00512">
    <property type="entry name" value="HisKA"/>
    <property type="match status" value="1"/>
</dbReference>
<dbReference type="Gene3D" id="1.10.287.130">
    <property type="match status" value="1"/>
</dbReference>
<dbReference type="Pfam" id="PF02518">
    <property type="entry name" value="HATPase_c"/>
    <property type="match status" value="1"/>
</dbReference>
<dbReference type="PROSITE" id="PS50109">
    <property type="entry name" value="HIS_KIN"/>
    <property type="match status" value="1"/>
</dbReference>
<dbReference type="CDD" id="cd00075">
    <property type="entry name" value="HATPase"/>
    <property type="match status" value="1"/>
</dbReference>
<keyword evidence="9" id="KW-0407">Ion channel</keyword>
<evidence type="ECO:0000256" key="5">
    <source>
        <dbReference type="ARBA" id="ARBA00022777"/>
    </source>
</evidence>
<evidence type="ECO:0000313" key="9">
    <source>
        <dbReference type="EMBL" id="CAA9565731.1"/>
    </source>
</evidence>
<dbReference type="GO" id="GO:0005886">
    <property type="term" value="C:plasma membrane"/>
    <property type="evidence" value="ECO:0007669"/>
    <property type="project" value="TreeGrafter"/>
</dbReference>
<dbReference type="SUPFAM" id="SSF55874">
    <property type="entry name" value="ATPase domain of HSP90 chaperone/DNA topoisomerase II/histidine kinase"/>
    <property type="match status" value="1"/>
</dbReference>
<dbReference type="SMART" id="SM00388">
    <property type="entry name" value="HisKA"/>
    <property type="match status" value="1"/>
</dbReference>
<dbReference type="Gene3D" id="3.30.565.10">
    <property type="entry name" value="Histidine kinase-like ATPase, C-terminal domain"/>
    <property type="match status" value="1"/>
</dbReference>
<reference evidence="9" key="1">
    <citation type="submission" date="2020-02" db="EMBL/GenBank/DDBJ databases">
        <authorList>
            <person name="Meier V. D."/>
        </authorList>
    </citation>
    <scope>NUCLEOTIDE SEQUENCE</scope>
    <source>
        <strain evidence="9">AVDCRST_MAG59</strain>
    </source>
</reference>
<evidence type="ECO:0000259" key="8">
    <source>
        <dbReference type="PROSITE" id="PS50109"/>
    </source>
</evidence>
<evidence type="ECO:0000256" key="1">
    <source>
        <dbReference type="ARBA" id="ARBA00000085"/>
    </source>
</evidence>
<evidence type="ECO:0000256" key="6">
    <source>
        <dbReference type="ARBA" id="ARBA00023012"/>
    </source>
</evidence>
<dbReference type="CDD" id="cd00082">
    <property type="entry name" value="HisKA"/>
    <property type="match status" value="1"/>
</dbReference>
<protein>
    <recommendedName>
        <fullName evidence="2">histidine kinase</fullName>
        <ecNumber evidence="2">2.7.13.3</ecNumber>
    </recommendedName>
</protein>